<dbReference type="AlphaFoldDB" id="E4WTT5"/>
<gene>
    <name evidence="1" type="ORF">GSOID_T00006297001</name>
</gene>
<accession>E4WTT5</accession>
<sequence>MIPRYNPQLNNASAFSPLCSDLRLFFALVVSKLARFLTEQALFQHFQQLDSLFRRSRIFLRKSGNL</sequence>
<dbReference type="InParanoid" id="E4WTT5"/>
<evidence type="ECO:0000313" key="1">
    <source>
        <dbReference type="EMBL" id="CBY07209.1"/>
    </source>
</evidence>
<proteinExistence type="predicted"/>
<organism evidence="1">
    <name type="scientific">Oikopleura dioica</name>
    <name type="common">Tunicate</name>
    <dbReference type="NCBI Taxonomy" id="34765"/>
    <lineage>
        <taxon>Eukaryota</taxon>
        <taxon>Metazoa</taxon>
        <taxon>Chordata</taxon>
        <taxon>Tunicata</taxon>
        <taxon>Appendicularia</taxon>
        <taxon>Copelata</taxon>
        <taxon>Oikopleuridae</taxon>
        <taxon>Oikopleura</taxon>
    </lineage>
</organism>
<dbReference type="EMBL" id="FN653016">
    <property type="protein sequence ID" value="CBY07209.1"/>
    <property type="molecule type" value="Genomic_DNA"/>
</dbReference>
<name>E4WTT5_OIKDI</name>
<keyword evidence="2" id="KW-1185">Reference proteome</keyword>
<evidence type="ECO:0000313" key="2">
    <source>
        <dbReference type="Proteomes" id="UP000001307"/>
    </source>
</evidence>
<reference evidence="1" key="1">
    <citation type="journal article" date="2010" name="Science">
        <title>Plasticity of animal genome architecture unmasked by rapid evolution of a pelagic tunicate.</title>
        <authorList>
            <person name="Denoeud F."/>
            <person name="Henriet S."/>
            <person name="Mungpakdee S."/>
            <person name="Aury J.M."/>
            <person name="Da Silva C."/>
            <person name="Brinkmann H."/>
            <person name="Mikhaleva J."/>
            <person name="Olsen L.C."/>
            <person name="Jubin C."/>
            <person name="Canestro C."/>
            <person name="Bouquet J.M."/>
            <person name="Danks G."/>
            <person name="Poulain J."/>
            <person name="Campsteijn C."/>
            <person name="Adamski M."/>
            <person name="Cross I."/>
            <person name="Yadetie F."/>
            <person name="Muffato M."/>
            <person name="Louis A."/>
            <person name="Butcher S."/>
            <person name="Tsagkogeorga G."/>
            <person name="Konrad A."/>
            <person name="Singh S."/>
            <person name="Jensen M.F."/>
            <person name="Cong E.H."/>
            <person name="Eikeseth-Otteraa H."/>
            <person name="Noel B."/>
            <person name="Anthouard V."/>
            <person name="Porcel B.M."/>
            <person name="Kachouri-Lafond R."/>
            <person name="Nishino A."/>
            <person name="Ugolini M."/>
            <person name="Chourrout P."/>
            <person name="Nishida H."/>
            <person name="Aasland R."/>
            <person name="Huzurbazar S."/>
            <person name="Westhof E."/>
            <person name="Delsuc F."/>
            <person name="Lehrach H."/>
            <person name="Reinhardt R."/>
            <person name="Weissenbach J."/>
            <person name="Roy S.W."/>
            <person name="Artiguenave F."/>
            <person name="Postlethwait J.H."/>
            <person name="Manak J.R."/>
            <person name="Thompson E.M."/>
            <person name="Jaillon O."/>
            <person name="Du Pasquier L."/>
            <person name="Boudinot P."/>
            <person name="Liberles D.A."/>
            <person name="Volff J.N."/>
            <person name="Philippe H."/>
            <person name="Lenhard B."/>
            <person name="Roest Crollius H."/>
            <person name="Wincker P."/>
            <person name="Chourrout D."/>
        </authorList>
    </citation>
    <scope>NUCLEOTIDE SEQUENCE [LARGE SCALE GENOMIC DNA]</scope>
</reference>
<dbReference type="Proteomes" id="UP000001307">
    <property type="component" value="Unassembled WGS sequence"/>
</dbReference>
<protein>
    <submittedName>
        <fullName evidence="1">Uncharacterized protein</fullName>
    </submittedName>
</protein>